<keyword evidence="3" id="KW-0732">Signal</keyword>
<dbReference type="InterPro" id="IPR041033">
    <property type="entry name" value="SpaA_PFL_dom_1"/>
</dbReference>
<dbReference type="InterPro" id="IPR013783">
    <property type="entry name" value="Ig-like_fold"/>
</dbReference>
<evidence type="ECO:0000313" key="7">
    <source>
        <dbReference type="EMBL" id="GGJ27427.1"/>
    </source>
</evidence>
<dbReference type="PANTHER" id="PTHR23303:SF15">
    <property type="entry name" value="COLOSSIN-A"/>
    <property type="match status" value="1"/>
</dbReference>
<proteinExistence type="predicted"/>
<protein>
    <recommendedName>
        <fullName evidence="9">Collagen-binding protein</fullName>
    </recommendedName>
</protein>
<evidence type="ECO:0000256" key="3">
    <source>
        <dbReference type="ARBA" id="ARBA00022729"/>
    </source>
</evidence>
<feature type="domain" description="SD-repeat containing protein B" evidence="5">
    <location>
        <begin position="651"/>
        <end position="776"/>
    </location>
</feature>
<dbReference type="AlphaFoldDB" id="A0A917NUZ2"/>
<reference evidence="7" key="1">
    <citation type="journal article" date="2014" name="Int. J. Syst. Evol. Microbiol.">
        <title>Complete genome sequence of Corynebacterium casei LMG S-19264T (=DSM 44701T), isolated from a smear-ripened cheese.</title>
        <authorList>
            <consortium name="US DOE Joint Genome Institute (JGI-PGF)"/>
            <person name="Walter F."/>
            <person name="Albersmeier A."/>
            <person name="Kalinowski J."/>
            <person name="Ruckert C."/>
        </authorList>
    </citation>
    <scope>NUCLEOTIDE SEQUENCE</scope>
    <source>
        <strain evidence="7">CGMCC 4.7272</strain>
    </source>
</reference>
<evidence type="ECO:0000256" key="4">
    <source>
        <dbReference type="SAM" id="MobiDB-lite"/>
    </source>
</evidence>
<dbReference type="SUPFAM" id="SSF117074">
    <property type="entry name" value="Hypothetical protein PA1324"/>
    <property type="match status" value="3"/>
</dbReference>
<dbReference type="PANTHER" id="PTHR23303">
    <property type="entry name" value="CARBOXYPEPTIDASE REGULATORY REGION-CONTAINING"/>
    <property type="match status" value="1"/>
</dbReference>
<sequence>MLRAEPGTGASRRRVHDAPPGRRRRLAGLTGLSLALIATGSPAVAVTGLGPLTASTRAAAPGDGTVTVRVVTEVDADGAYDSVLEPGLAGVRVTLTDDAGQVRNATTGADGTATFAATSELTGGKYRIQVTNPDPDNLSPAVAGLGTGADVIRSSVGFVDVSGGTNVTYTTGFWDPGLYCQENPTLVTCNLAKGDAPDTYKGLVSFGGDFTNTTPGGTVTQLTDNTKQQAVFGIGADRTGNKYMGTLVKRHTAYGPAGATNTIYRQFGTDNAVDTFVTLPGTLTAHETTDNWLHDNAVYSKVGREGIGDVDVSGDGRTLYAVNLNDSKLYSVAITGSGDSVTPGTQTSYDIPRPRACVGQWHPYGIGVRGKRVLVGGVCGAETTVTSDLQWGDPSQLSSHVYEFTNGTFSEIFTHALNYPRGCAYRFTGLPADAYRCEKPSTVGQRMSAMWEAWNERVPDREEHAFISAPQPMLSNIEIADNGDLVLGYRDRFGDMTGASTYPYNGGTDVLVSGIAAGDVLRACKSGTTYTLETNGSCGSLTGNLPGNLEGPGNGEFYDDFTTLFDAVHDQIGEGGLALQPYRNKLWSTVYDPYNPYEQGVRRWTADSGAIEGNLLVQSTWDGDTALRQNLFGKANGLADLELVCDQAPVQIGNRVWYDSNGNGVQDPSEPPVAGVRVTLTPPTGPPLTTTTDANGEYYLGTEEGLRPNTAYAATFDHSGIDPSTLPGSPTMAELKWTQQGAGSDRALDSNVDSAGRTTVTVGDPGNVNHTIDAGLVGPVNKLGDYVWYDTNGNDIQDRGEPPAPDVTVNLYNGNGDLLRTVRTDAAGKYLFDELADGRYKVCFVKPGGYAWTRQNAGGVGDDSVVDPTTGCSPVVTLGPGNRQDLTLDAGLVELNRLGDYVWYDTNGNGIQDPGEPGAKDVPVELIDPATGDVIRTTRTDAAGKYLFADLPDGRYKVCFRSPRGYLWTRQNAGGTGDDSVVDPTGGCSPVVTLGPGNREDLTLDAGLVKELALTVVKTDKKTGKPLRGAVFQLWADSNGKSGLQRNGAKRDRMVGDCVTGRTGKCSFDENRIGTYYLVEKDVPEGYVLPDNPVFGPYRLTLANGTGNEGLIVKIANKRGEPCKGKKC</sequence>
<comment type="subcellular location">
    <subcellularLocation>
        <location evidence="1">Secreted</location>
    </subcellularLocation>
</comment>
<comment type="caution">
    <text evidence="7">The sequence shown here is derived from an EMBL/GenBank/DDBJ whole genome shotgun (WGS) entry which is preliminary data.</text>
</comment>
<dbReference type="GO" id="GO:0005975">
    <property type="term" value="P:carbohydrate metabolic process"/>
    <property type="evidence" value="ECO:0007669"/>
    <property type="project" value="UniProtKB-ARBA"/>
</dbReference>
<gene>
    <name evidence="7" type="ORF">GCM10012282_25020</name>
</gene>
<accession>A0A917NUZ2</accession>
<feature type="domain" description="SD-repeat containing protein B" evidence="5">
    <location>
        <begin position="782"/>
        <end position="892"/>
    </location>
</feature>
<dbReference type="SUPFAM" id="SSF49478">
    <property type="entry name" value="Cna protein B-type domain"/>
    <property type="match status" value="1"/>
</dbReference>
<dbReference type="Proteomes" id="UP000625682">
    <property type="component" value="Unassembled WGS sequence"/>
</dbReference>
<evidence type="ECO:0008006" key="9">
    <source>
        <dbReference type="Google" id="ProtNLM"/>
    </source>
</evidence>
<feature type="domain" description="SD-repeat containing protein B" evidence="5">
    <location>
        <begin position="897"/>
        <end position="1008"/>
    </location>
</feature>
<name>A0A917NUZ2_9ACTN</name>
<dbReference type="Gene3D" id="2.60.40.10">
    <property type="entry name" value="Immunoglobulins"/>
    <property type="match status" value="5"/>
</dbReference>
<feature type="region of interest" description="Disordered" evidence="4">
    <location>
        <begin position="1"/>
        <end position="24"/>
    </location>
</feature>
<evidence type="ECO:0000259" key="6">
    <source>
        <dbReference type="Pfam" id="PF17802"/>
    </source>
</evidence>
<dbReference type="Pfam" id="PF17802">
    <property type="entry name" value="SpaA"/>
    <property type="match status" value="1"/>
</dbReference>
<evidence type="ECO:0000256" key="1">
    <source>
        <dbReference type="ARBA" id="ARBA00004613"/>
    </source>
</evidence>
<dbReference type="Pfam" id="PF17210">
    <property type="entry name" value="SdrD_B"/>
    <property type="match status" value="3"/>
</dbReference>
<keyword evidence="2" id="KW-0964">Secreted</keyword>
<dbReference type="InterPro" id="IPR051417">
    <property type="entry name" value="SDr/BOS_complex"/>
</dbReference>
<dbReference type="EMBL" id="BMMU01000006">
    <property type="protein sequence ID" value="GGJ27427.1"/>
    <property type="molecule type" value="Genomic_DNA"/>
</dbReference>
<evidence type="ECO:0000313" key="8">
    <source>
        <dbReference type="Proteomes" id="UP000625682"/>
    </source>
</evidence>
<organism evidence="7 8">
    <name type="scientific">Streptomyces lacrimifluminis</name>
    <dbReference type="NCBI Taxonomy" id="1500077"/>
    <lineage>
        <taxon>Bacteria</taxon>
        <taxon>Bacillati</taxon>
        <taxon>Actinomycetota</taxon>
        <taxon>Actinomycetes</taxon>
        <taxon>Kitasatosporales</taxon>
        <taxon>Streptomycetaceae</taxon>
        <taxon>Streptomyces</taxon>
    </lineage>
</organism>
<evidence type="ECO:0000256" key="2">
    <source>
        <dbReference type="ARBA" id="ARBA00022525"/>
    </source>
</evidence>
<reference evidence="7" key="2">
    <citation type="submission" date="2020-09" db="EMBL/GenBank/DDBJ databases">
        <authorList>
            <person name="Sun Q."/>
            <person name="Zhou Y."/>
        </authorList>
    </citation>
    <scope>NUCLEOTIDE SEQUENCE</scope>
    <source>
        <strain evidence="7">CGMCC 4.7272</strain>
    </source>
</reference>
<dbReference type="RefSeq" id="WP_189147378.1">
    <property type="nucleotide sequence ID" value="NZ_BAABER010000007.1"/>
</dbReference>
<dbReference type="GO" id="GO:0005576">
    <property type="term" value="C:extracellular region"/>
    <property type="evidence" value="ECO:0007669"/>
    <property type="project" value="UniProtKB-SubCell"/>
</dbReference>
<feature type="compositionally biased region" description="Basic residues" evidence="4">
    <location>
        <begin position="11"/>
        <end position="24"/>
    </location>
</feature>
<keyword evidence="8" id="KW-1185">Reference proteome</keyword>
<dbReference type="InterPro" id="IPR033764">
    <property type="entry name" value="Sdr_B"/>
</dbReference>
<feature type="domain" description="SpaA-like prealbumin fold" evidence="6">
    <location>
        <begin position="1014"/>
        <end position="1093"/>
    </location>
</feature>
<evidence type="ECO:0000259" key="5">
    <source>
        <dbReference type="Pfam" id="PF17210"/>
    </source>
</evidence>